<sequence length="172" mass="19879">MIIFKNIKITKQAFEEGLTLPIIYFEDQGGNDWYELRDREWKGKNHFITLGKDKVVRTWAKDPNFLTLSEGVTIIEINKERIPKDIIDHRYMFVNGEFSSLEPSVNELAEKERNLLLASSLTILAPLQDAWDLGVSTEEEKTLLKAWKTYRVALNRLDLSTAPDITWPDIPA</sequence>
<organism evidence="1 2">
    <name type="scientific">Rahnella victoriana</name>
    <dbReference type="NCBI Taxonomy" id="1510570"/>
    <lineage>
        <taxon>Bacteria</taxon>
        <taxon>Pseudomonadati</taxon>
        <taxon>Pseudomonadota</taxon>
        <taxon>Gammaproteobacteria</taxon>
        <taxon>Enterobacterales</taxon>
        <taxon>Yersiniaceae</taxon>
        <taxon>Rahnella</taxon>
    </lineage>
</organism>
<dbReference type="RefSeq" id="WP_195818088.1">
    <property type="nucleotide sequence ID" value="NZ_CP089919.1"/>
</dbReference>
<gene>
    <name evidence="1" type="ORF">IV431_22360</name>
</gene>
<keyword evidence="2" id="KW-1185">Reference proteome</keyword>
<dbReference type="InterPro" id="IPR051220">
    <property type="entry name" value="TFA_Chaperone"/>
</dbReference>
<dbReference type="Proteomes" id="UP000600307">
    <property type="component" value="Unassembled WGS sequence"/>
</dbReference>
<evidence type="ECO:0000313" key="1">
    <source>
        <dbReference type="EMBL" id="MBF7958300.1"/>
    </source>
</evidence>
<proteinExistence type="predicted"/>
<name>A0ABS0DWU9_9GAMM</name>
<dbReference type="PANTHER" id="PTHR34413:SF2">
    <property type="entry name" value="PROPHAGE TAIL FIBER ASSEMBLY PROTEIN HOMOLOG TFAE-RELATED"/>
    <property type="match status" value="1"/>
</dbReference>
<dbReference type="EMBL" id="JADOBH010000006">
    <property type="protein sequence ID" value="MBF7958300.1"/>
    <property type="molecule type" value="Genomic_DNA"/>
</dbReference>
<accession>A0ABS0DWU9</accession>
<evidence type="ECO:0000313" key="2">
    <source>
        <dbReference type="Proteomes" id="UP000600307"/>
    </source>
</evidence>
<dbReference type="PANTHER" id="PTHR34413">
    <property type="entry name" value="PROPHAGE TAIL FIBER ASSEMBLY PROTEIN HOMOLOG TFAE-RELATED-RELATED"/>
    <property type="match status" value="1"/>
</dbReference>
<protein>
    <submittedName>
        <fullName evidence="1">Tail fiber assembly protein</fullName>
    </submittedName>
</protein>
<dbReference type="InterPro" id="IPR003458">
    <property type="entry name" value="Phage_T4_Gp38_tail_assem"/>
</dbReference>
<reference evidence="1 2" key="1">
    <citation type="submission" date="2020-11" db="EMBL/GenBank/DDBJ databases">
        <title>Taxonomic investigation of Rahnella spp.</title>
        <authorList>
            <person name="Lee S.D."/>
        </authorList>
    </citation>
    <scope>NUCLEOTIDE SEQUENCE [LARGE SCALE GENOMIC DNA]</scope>
    <source>
        <strain evidence="1 2">SAP-10</strain>
    </source>
</reference>
<dbReference type="Pfam" id="PF02413">
    <property type="entry name" value="Caudo_TAP"/>
    <property type="match status" value="1"/>
</dbReference>
<comment type="caution">
    <text evidence="1">The sequence shown here is derived from an EMBL/GenBank/DDBJ whole genome shotgun (WGS) entry which is preliminary data.</text>
</comment>